<dbReference type="InterPro" id="IPR001129">
    <property type="entry name" value="Membr-assoc_MAPEG"/>
</dbReference>
<dbReference type="InterPro" id="IPR023352">
    <property type="entry name" value="MAPEG-like_dom_sf"/>
</dbReference>
<feature type="transmembrane region" description="Helical" evidence="5">
    <location>
        <begin position="6"/>
        <end position="28"/>
    </location>
</feature>
<evidence type="ECO:0000256" key="5">
    <source>
        <dbReference type="SAM" id="Phobius"/>
    </source>
</evidence>
<feature type="transmembrane region" description="Helical" evidence="5">
    <location>
        <begin position="120"/>
        <end position="138"/>
    </location>
</feature>
<evidence type="ECO:0000313" key="6">
    <source>
        <dbReference type="EMBL" id="CAD9273477.1"/>
    </source>
</evidence>
<name>A0A7S1UQT3_9STRA</name>
<dbReference type="Gene3D" id="1.20.120.550">
    <property type="entry name" value="Membrane associated eicosanoid/glutathione metabolism-like domain"/>
    <property type="match status" value="1"/>
</dbReference>
<dbReference type="Pfam" id="PF01124">
    <property type="entry name" value="MAPEG"/>
    <property type="match status" value="1"/>
</dbReference>
<evidence type="ECO:0000256" key="3">
    <source>
        <dbReference type="ARBA" id="ARBA00022989"/>
    </source>
</evidence>
<evidence type="ECO:0000256" key="1">
    <source>
        <dbReference type="ARBA" id="ARBA00004370"/>
    </source>
</evidence>
<proteinExistence type="predicted"/>
<evidence type="ECO:0000256" key="2">
    <source>
        <dbReference type="ARBA" id="ARBA00022692"/>
    </source>
</evidence>
<protein>
    <submittedName>
        <fullName evidence="6">Uncharacterized protein</fullName>
    </submittedName>
</protein>
<dbReference type="SUPFAM" id="SSF161084">
    <property type="entry name" value="MAPEG domain-like"/>
    <property type="match status" value="1"/>
</dbReference>
<keyword evidence="4 5" id="KW-0472">Membrane</keyword>
<dbReference type="AlphaFoldDB" id="A0A7S1UQT3"/>
<keyword evidence="3 5" id="KW-1133">Transmembrane helix</keyword>
<keyword evidence="2 5" id="KW-0812">Transmembrane</keyword>
<dbReference type="EMBL" id="HBGK01004534">
    <property type="protein sequence ID" value="CAD9273477.1"/>
    <property type="molecule type" value="Transcribed_RNA"/>
</dbReference>
<accession>A0A7S1UQT3</accession>
<comment type="subcellular location">
    <subcellularLocation>
        <location evidence="1">Membrane</location>
    </subcellularLocation>
</comment>
<dbReference type="GO" id="GO:0016020">
    <property type="term" value="C:membrane"/>
    <property type="evidence" value="ECO:0007669"/>
    <property type="project" value="UniProtKB-SubCell"/>
</dbReference>
<organism evidence="6">
    <name type="scientific">Grammatophora oceanica</name>
    <dbReference type="NCBI Taxonomy" id="210454"/>
    <lineage>
        <taxon>Eukaryota</taxon>
        <taxon>Sar</taxon>
        <taxon>Stramenopiles</taxon>
        <taxon>Ochrophyta</taxon>
        <taxon>Bacillariophyta</taxon>
        <taxon>Fragilariophyceae</taxon>
        <taxon>Fragilariophycidae</taxon>
        <taxon>Rhabdonematales</taxon>
        <taxon>Grammatophoraceae</taxon>
        <taxon>Grammatophora</taxon>
    </lineage>
</organism>
<gene>
    <name evidence="6" type="ORF">GOCE00092_LOCUS2385</name>
</gene>
<evidence type="ECO:0000256" key="4">
    <source>
        <dbReference type="ARBA" id="ARBA00023136"/>
    </source>
</evidence>
<sequence length="140" mass="15261">MIIESSSALAALMAFCALTLLHVSIVIIHRNILIITGKRKPTEFGKTRDEEENSFIGRVSNSHYNCLESLPLLTAVVLINYVVDGAPDISDKAWFYVAARAGQALSHWASVGMLGVTGRFLCFAISHGLLITMGYQTMMG</sequence>
<reference evidence="6" key="1">
    <citation type="submission" date="2021-01" db="EMBL/GenBank/DDBJ databases">
        <authorList>
            <person name="Corre E."/>
            <person name="Pelletier E."/>
            <person name="Niang G."/>
            <person name="Scheremetjew M."/>
            <person name="Finn R."/>
            <person name="Kale V."/>
            <person name="Holt S."/>
            <person name="Cochrane G."/>
            <person name="Meng A."/>
            <person name="Brown T."/>
            <person name="Cohen L."/>
        </authorList>
    </citation>
    <scope>NUCLEOTIDE SEQUENCE</scope>
    <source>
        <strain evidence="6">CCMP 410</strain>
    </source>
</reference>